<dbReference type="InterPro" id="IPR028391">
    <property type="entry name" value="PLC-delta1_cat"/>
</dbReference>
<keyword evidence="9" id="KW-0256">Endoplasmic reticulum</keyword>
<dbReference type="InterPro" id="IPR018247">
    <property type="entry name" value="EF_Hand_1_Ca_BS"/>
</dbReference>
<dbReference type="InterPro" id="IPR001849">
    <property type="entry name" value="PH_domain"/>
</dbReference>
<gene>
    <name evidence="28" type="ORF">NHX12_006933</name>
</gene>
<dbReference type="InterPro" id="IPR000909">
    <property type="entry name" value="PLipase_C_PInositol-sp_X_dom"/>
</dbReference>
<dbReference type="InterPro" id="IPR000008">
    <property type="entry name" value="C2_dom"/>
</dbReference>
<feature type="binding site" evidence="20">
    <location>
        <position position="335"/>
    </location>
    <ligand>
        <name>Ca(2+)</name>
        <dbReference type="ChEBI" id="CHEBI:29108"/>
        <label>3</label>
        <note>catalytic</note>
    </ligand>
</feature>
<feature type="binding site" evidence="20">
    <location>
        <position position="673"/>
    </location>
    <ligand>
        <name>Ca(2+)</name>
        <dbReference type="ChEBI" id="CHEBI:29108"/>
        <label>4</label>
    </ligand>
</feature>
<keyword evidence="10 20" id="KW-0106">Calcium</keyword>
<evidence type="ECO:0000256" key="10">
    <source>
        <dbReference type="ARBA" id="ARBA00022837"/>
    </source>
</evidence>
<comment type="catalytic activity">
    <reaction evidence="17">
        <text>a 1,2-diacyl-sn-glycero-3-phospho-(1D-myo-inositol) + H2O = 1D-myo-inositol 1-phosphate + a 1,2-diacyl-sn-glycerol + H(+)</text>
        <dbReference type="Rhea" id="RHEA:43484"/>
        <dbReference type="ChEBI" id="CHEBI:15377"/>
        <dbReference type="ChEBI" id="CHEBI:15378"/>
        <dbReference type="ChEBI" id="CHEBI:17815"/>
        <dbReference type="ChEBI" id="CHEBI:57880"/>
        <dbReference type="ChEBI" id="CHEBI:58433"/>
    </reaction>
    <physiologicalReaction direction="left-to-right" evidence="17">
        <dbReference type="Rhea" id="RHEA:43485"/>
    </physiologicalReaction>
</comment>
<feature type="active site" evidence="18">
    <location>
        <position position="305"/>
    </location>
</feature>
<dbReference type="SMART" id="SM00233">
    <property type="entry name" value="PH"/>
    <property type="match status" value="1"/>
</dbReference>
<dbReference type="Pfam" id="PF09279">
    <property type="entry name" value="EF-hand_like"/>
    <property type="match status" value="1"/>
</dbReference>
<dbReference type="InterPro" id="IPR035892">
    <property type="entry name" value="C2_domain_sf"/>
</dbReference>
<evidence type="ECO:0000256" key="4">
    <source>
        <dbReference type="ARBA" id="ARBA00004496"/>
    </source>
</evidence>
<evidence type="ECO:0000256" key="2">
    <source>
        <dbReference type="ARBA" id="ARBA00004170"/>
    </source>
</evidence>
<reference evidence="28" key="1">
    <citation type="submission" date="2022-07" db="EMBL/GenBank/DDBJ databases">
        <title>Chromosome-level genome of Muraenolepis orangiensis.</title>
        <authorList>
            <person name="Kim J."/>
        </authorList>
    </citation>
    <scope>NUCLEOTIDE SEQUENCE</scope>
    <source>
        <strain evidence="28">KU_S4_2022</strain>
        <tissue evidence="28">Muscle</tissue>
    </source>
</reference>
<feature type="domain" description="C2" evidence="25">
    <location>
        <begin position="605"/>
        <end position="733"/>
    </location>
</feature>
<keyword evidence="8 22" id="KW-0378">Hydrolase</keyword>
<dbReference type="AlphaFoldDB" id="A0A9Q0DNY0"/>
<dbReference type="SMART" id="SM00148">
    <property type="entry name" value="PLCXc"/>
    <property type="match status" value="1"/>
</dbReference>
<dbReference type="GO" id="GO:0004435">
    <property type="term" value="F:phosphatidylinositol-4,5-bisphosphate phospholipase C activity"/>
    <property type="evidence" value="ECO:0007669"/>
    <property type="project" value="UniProtKB-EC"/>
</dbReference>
<name>A0A9Q0DNY0_9TELE</name>
<dbReference type="FunFam" id="2.60.40.150:FF:000058">
    <property type="entry name" value="Phosphoinositide phospholipase C"/>
    <property type="match status" value="1"/>
</dbReference>
<evidence type="ECO:0000259" key="24">
    <source>
        <dbReference type="PROSITE" id="PS50003"/>
    </source>
</evidence>
<dbReference type="SMART" id="SM00239">
    <property type="entry name" value="C2"/>
    <property type="match status" value="1"/>
</dbReference>
<comment type="catalytic activity">
    <reaction evidence="16">
        <text>a 1,2-diacyl-sn-glycero-3-phospho-(1D-myo-inositol-4,5-bisphosphate) + H2O = 1D-myo-inositol 1,4,5-trisphosphate + a 1,2-diacyl-sn-glycerol + H(+)</text>
        <dbReference type="Rhea" id="RHEA:33179"/>
        <dbReference type="ChEBI" id="CHEBI:15377"/>
        <dbReference type="ChEBI" id="CHEBI:15378"/>
        <dbReference type="ChEBI" id="CHEBI:17815"/>
        <dbReference type="ChEBI" id="CHEBI:58456"/>
        <dbReference type="ChEBI" id="CHEBI:203600"/>
        <dbReference type="EC" id="3.1.4.11"/>
    </reaction>
    <physiologicalReaction direction="left-to-right" evidence="16">
        <dbReference type="Rhea" id="RHEA:33180"/>
    </physiologicalReaction>
</comment>
<keyword evidence="11 22" id="KW-0442">Lipid degradation</keyword>
<dbReference type="Pfam" id="PF00387">
    <property type="entry name" value="PI-PLC-Y"/>
    <property type="match status" value="1"/>
</dbReference>
<feature type="glycosylation site" description="O-linked (GlcNAc) serine" evidence="21">
    <location>
        <position position="185"/>
    </location>
</feature>
<comment type="subcellular location">
    <subcellularLocation>
        <location evidence="4">Cytoplasm</location>
    </subcellularLocation>
    <subcellularLocation>
        <location evidence="3">Endoplasmic reticulum</location>
    </subcellularLocation>
    <subcellularLocation>
        <location evidence="2">Membrane</location>
        <topology evidence="2">Peripheral membrane protein</topology>
    </subcellularLocation>
    <subcellularLocation>
        <location evidence="1">Nucleus</location>
    </subcellularLocation>
</comment>
<dbReference type="PROSITE" id="PS00018">
    <property type="entry name" value="EF_HAND_1"/>
    <property type="match status" value="1"/>
</dbReference>
<dbReference type="PANTHER" id="PTHR10336:SF31">
    <property type="entry name" value="1-PHOSPHATIDYLINOSITOL 4,5-BISPHOSPHATE PHOSPHODIESTERASE DELTA-4"/>
    <property type="match status" value="1"/>
</dbReference>
<comment type="caution">
    <text evidence="28">The sequence shown here is derived from an EMBL/GenBank/DDBJ whole genome shotgun (WGS) entry which is preliminary data.</text>
</comment>
<evidence type="ECO:0000256" key="7">
    <source>
        <dbReference type="ARBA" id="ARBA00022737"/>
    </source>
</evidence>
<dbReference type="InterPro" id="IPR011992">
    <property type="entry name" value="EF-hand-dom_pair"/>
</dbReference>
<comment type="cofactor">
    <cofactor evidence="20">
        <name>Ca(2+)</name>
        <dbReference type="ChEBI" id="CHEBI:29108"/>
    </cofactor>
    <text evidence="20">Binds 3 Ca(2+) ions per subunit. Two of the Ca(2+) ions are bound to the C2 domain.</text>
</comment>
<evidence type="ECO:0000256" key="6">
    <source>
        <dbReference type="ARBA" id="ARBA00022723"/>
    </source>
</evidence>
<feature type="binding site" evidence="19">
    <location>
        <position position="518"/>
    </location>
    <ligand>
        <name>substrate</name>
    </ligand>
</feature>
<keyword evidence="21" id="KW-0325">Glycoprotein</keyword>
<evidence type="ECO:0000256" key="5">
    <source>
        <dbReference type="ARBA" id="ARBA00022490"/>
    </source>
</evidence>
<dbReference type="EMBL" id="JANIIK010000113">
    <property type="protein sequence ID" value="KAJ3591801.1"/>
    <property type="molecule type" value="Genomic_DNA"/>
</dbReference>
<dbReference type="CDD" id="cd00275">
    <property type="entry name" value="C2_PLC_like"/>
    <property type="match status" value="1"/>
</dbReference>
<feature type="binding site" evidence="19">
    <location>
        <position position="545"/>
    </location>
    <ligand>
        <name>substrate</name>
    </ligand>
</feature>
<feature type="compositionally biased region" description="Polar residues" evidence="23">
    <location>
        <begin position="456"/>
        <end position="469"/>
    </location>
</feature>
<evidence type="ECO:0000256" key="23">
    <source>
        <dbReference type="SAM" id="MobiDB-lite"/>
    </source>
</evidence>
<dbReference type="PROSITE" id="PS50007">
    <property type="entry name" value="PIPLC_X_DOMAIN"/>
    <property type="match status" value="1"/>
</dbReference>
<dbReference type="InterPro" id="IPR002048">
    <property type="entry name" value="EF_hand_dom"/>
</dbReference>
<feature type="binding site" evidence="20">
    <location>
        <position position="337"/>
    </location>
    <ligand>
        <name>Ca(2+)</name>
        <dbReference type="ChEBI" id="CHEBI:29108"/>
        <label>3</label>
        <note>catalytic</note>
    </ligand>
</feature>
<keyword evidence="6 20" id="KW-0479">Metal-binding</keyword>
<feature type="binding site" evidence="20">
    <location>
        <position position="647"/>
    </location>
    <ligand>
        <name>Ca(2+)</name>
        <dbReference type="ChEBI" id="CHEBI:29108"/>
        <label>4</label>
    </ligand>
</feature>
<dbReference type="SMART" id="SM00149">
    <property type="entry name" value="PLCYc"/>
    <property type="match status" value="1"/>
</dbReference>
<dbReference type="PROSITE" id="PS50003">
    <property type="entry name" value="PH_DOMAIN"/>
    <property type="match status" value="1"/>
</dbReference>
<evidence type="ECO:0000256" key="13">
    <source>
        <dbReference type="ARBA" id="ARBA00023136"/>
    </source>
</evidence>
<feature type="binding site" evidence="19">
    <location>
        <position position="433"/>
    </location>
    <ligand>
        <name>substrate</name>
    </ligand>
</feature>
<feature type="domain" description="PI-PLC Y-box" evidence="26">
    <location>
        <begin position="489"/>
        <end position="605"/>
    </location>
</feature>
<evidence type="ECO:0000256" key="18">
    <source>
        <dbReference type="PIRSR" id="PIRSR628391-1"/>
    </source>
</evidence>
<proteinExistence type="predicted"/>
<evidence type="ECO:0000256" key="8">
    <source>
        <dbReference type="ARBA" id="ARBA00022801"/>
    </source>
</evidence>
<dbReference type="InterPro" id="IPR001711">
    <property type="entry name" value="PLipase_C_Pinositol-sp_Y"/>
</dbReference>
<dbReference type="InterPro" id="IPR011993">
    <property type="entry name" value="PH-like_dom_sf"/>
</dbReference>
<keyword evidence="7" id="KW-0677">Repeat</keyword>
<keyword evidence="12 22" id="KW-0443">Lipid metabolism</keyword>
<dbReference type="GO" id="GO:0005509">
    <property type="term" value="F:calcium ion binding"/>
    <property type="evidence" value="ECO:0007669"/>
    <property type="project" value="InterPro"/>
</dbReference>
<dbReference type="SUPFAM" id="SSF51695">
    <property type="entry name" value="PLC-like phosphodiesterases"/>
    <property type="match status" value="1"/>
</dbReference>
<dbReference type="PROSITE" id="PS50222">
    <property type="entry name" value="EF_HAND_2"/>
    <property type="match status" value="1"/>
</dbReference>
<dbReference type="Gene3D" id="2.60.40.150">
    <property type="entry name" value="C2 domain"/>
    <property type="match status" value="1"/>
</dbReference>
<dbReference type="GO" id="GO:0005886">
    <property type="term" value="C:plasma membrane"/>
    <property type="evidence" value="ECO:0007669"/>
    <property type="project" value="TreeGrafter"/>
</dbReference>
<feature type="domain" description="EF-hand" evidence="27">
    <location>
        <begin position="134"/>
        <end position="169"/>
    </location>
</feature>
<organism evidence="28 29">
    <name type="scientific">Muraenolepis orangiensis</name>
    <name type="common">Patagonian moray cod</name>
    <dbReference type="NCBI Taxonomy" id="630683"/>
    <lineage>
        <taxon>Eukaryota</taxon>
        <taxon>Metazoa</taxon>
        <taxon>Chordata</taxon>
        <taxon>Craniata</taxon>
        <taxon>Vertebrata</taxon>
        <taxon>Euteleostomi</taxon>
        <taxon>Actinopterygii</taxon>
        <taxon>Neopterygii</taxon>
        <taxon>Teleostei</taxon>
        <taxon>Neoteleostei</taxon>
        <taxon>Acanthomorphata</taxon>
        <taxon>Zeiogadaria</taxon>
        <taxon>Gadariae</taxon>
        <taxon>Gadiformes</taxon>
        <taxon>Muraenolepidoidei</taxon>
        <taxon>Muraenolepididae</taxon>
        <taxon>Muraenolepis</taxon>
    </lineage>
</organism>
<dbReference type="PRINTS" id="PR00390">
    <property type="entry name" value="PHPHLIPASEC"/>
</dbReference>
<evidence type="ECO:0000256" key="11">
    <source>
        <dbReference type="ARBA" id="ARBA00022963"/>
    </source>
</evidence>
<feature type="active site" evidence="18">
    <location>
        <position position="350"/>
    </location>
</feature>
<keyword evidence="14" id="KW-0807">Transducer</keyword>
<dbReference type="GO" id="GO:0035556">
    <property type="term" value="P:intracellular signal transduction"/>
    <property type="evidence" value="ECO:0007669"/>
    <property type="project" value="InterPro"/>
</dbReference>
<evidence type="ECO:0000259" key="27">
    <source>
        <dbReference type="PROSITE" id="PS50222"/>
    </source>
</evidence>
<evidence type="ECO:0000256" key="12">
    <source>
        <dbReference type="ARBA" id="ARBA00023098"/>
    </source>
</evidence>
<dbReference type="SUPFAM" id="SSF50729">
    <property type="entry name" value="PH domain-like"/>
    <property type="match status" value="1"/>
</dbReference>
<dbReference type="InterPro" id="IPR001192">
    <property type="entry name" value="PI-PLC_fam"/>
</dbReference>
<dbReference type="EC" id="3.1.4.11" evidence="22"/>
<feature type="binding site" evidence="20">
    <location>
        <position position="306"/>
    </location>
    <ligand>
        <name>Ca(2+)</name>
        <dbReference type="ChEBI" id="CHEBI:29108"/>
        <label>3</label>
        <note>catalytic</note>
    </ligand>
</feature>
<evidence type="ECO:0000313" key="28">
    <source>
        <dbReference type="EMBL" id="KAJ3591801.1"/>
    </source>
</evidence>
<dbReference type="GO" id="GO:0005783">
    <property type="term" value="C:endoplasmic reticulum"/>
    <property type="evidence" value="ECO:0007669"/>
    <property type="project" value="UniProtKB-SubCell"/>
</dbReference>
<evidence type="ECO:0000256" key="16">
    <source>
        <dbReference type="ARBA" id="ARBA00023674"/>
    </source>
</evidence>
<dbReference type="OrthoDB" id="269822at2759"/>
<dbReference type="Pfam" id="PF00388">
    <property type="entry name" value="PI-PLC-X"/>
    <property type="match status" value="1"/>
</dbReference>
<evidence type="ECO:0000256" key="9">
    <source>
        <dbReference type="ARBA" id="ARBA00022824"/>
    </source>
</evidence>
<dbReference type="GO" id="GO:0016042">
    <property type="term" value="P:lipid catabolic process"/>
    <property type="evidence" value="ECO:0007669"/>
    <property type="project" value="UniProtKB-KW"/>
</dbReference>
<dbReference type="PROSITE" id="PS50008">
    <property type="entry name" value="PIPLC_Y_DOMAIN"/>
    <property type="match status" value="1"/>
</dbReference>
<feature type="binding site" evidence="20">
    <location>
        <position position="704"/>
    </location>
    <ligand>
        <name>Ca(2+)</name>
        <dbReference type="ChEBI" id="CHEBI:29108"/>
        <label>5</label>
    </ligand>
</feature>
<feature type="binding site" evidence="20">
    <location>
        <position position="649"/>
    </location>
    <ligand>
        <name>Ca(2+)</name>
        <dbReference type="ChEBI" id="CHEBI:29108"/>
        <label>4</label>
    </ligand>
</feature>
<dbReference type="FunFam" id="3.20.20.190:FF:000020">
    <property type="entry name" value="Phosphoinositide phospholipase C"/>
    <property type="match status" value="1"/>
</dbReference>
<keyword evidence="29" id="KW-1185">Reference proteome</keyword>
<dbReference type="InterPro" id="IPR015359">
    <property type="entry name" value="PLC_EF-hand-like"/>
</dbReference>
<evidence type="ECO:0000256" key="1">
    <source>
        <dbReference type="ARBA" id="ARBA00004123"/>
    </source>
</evidence>
<dbReference type="Gene3D" id="3.20.20.190">
    <property type="entry name" value="Phosphatidylinositol (PI) phosphodiesterase"/>
    <property type="match status" value="1"/>
</dbReference>
<feature type="domain" description="PH" evidence="24">
    <location>
        <begin position="16"/>
        <end position="124"/>
    </location>
</feature>
<dbReference type="Proteomes" id="UP001148018">
    <property type="component" value="Unassembled WGS sequence"/>
</dbReference>
<dbReference type="SUPFAM" id="SSF49562">
    <property type="entry name" value="C2 domain (Calcium/lipid-binding domain, CaLB)"/>
    <property type="match status" value="1"/>
</dbReference>
<dbReference type="FunFam" id="2.30.29.30:FF:000088">
    <property type="entry name" value="Phosphoinositide phospholipase C"/>
    <property type="match status" value="1"/>
</dbReference>
<dbReference type="InterPro" id="IPR017946">
    <property type="entry name" value="PLC-like_Pdiesterase_TIM-brl"/>
</dbReference>
<evidence type="ECO:0000256" key="20">
    <source>
        <dbReference type="PIRSR" id="PIRSR628391-3"/>
    </source>
</evidence>
<sequence>MDSPQTSRHKEDADLKVMMGGSTFRKVKSRSWKKHRHFRLLEDGLNIWYKSRWAGRGHSTFLVSDVEAVREGHQSEVLQSIADEFSPDLCFTLVFRGRQGNLDLVAETPQEAGAWVQGMRKMIHKAENMDDKDRLHQWVWDWFLKADKNKDGQMNFKEVRKLLKMMNVDMDEDHAFYLFTMADKSQSSALEIQEFVLFYKMLTQRDEVWKLFQDYSGDGEMLSGRELESILQQEQQEGDGSSQLAQELIASYEPSEMARSQGSMSLDGFQLYLCSPEGSIFKAEHRDLYQDMSQPLNHYFLSSSHNTYLLEDQLMGHSSLEAYIQALRRGCRCVEIDCWDGGDGEPTVYHGHTLTSKILFRDVIATIGEYAFKASDYPLILSLENHCGPEQQSLMAQHLELILGNMLLRAPLGGQLPHQLPSPQELKGKILLKAKKICSETLTDEVSDEDEAVTLDPSSSCTDQWSTEGPSDPSKKTSQKSKSKMSRELSDLVVYCKSVHFHSFQHAQLHSKCYEMSSLSESKARTLAKEAGADFVQHNARQLSRIYPSGLRTESSNYNPQDLWNVGCQIVALNFQTAGLEMDLNDGRFGQNAGCGYVLKPGFMRTGDLPFDPETPQEHSDYAPLRLSIQVISGQHLPKVNQKEGSIIDPLVRVEVYGVPQDLAKEETSHIQNNGFNPVWNETLNFMVHSPELALVRFVVEDHDKASRNDFVGQFTLPFASIRTGYRHIHLLSKDGTSIPPASLFVKVNISELTRGPEKGHLHSEATGSEGIA</sequence>
<keyword evidence="5" id="KW-0963">Cytoplasm</keyword>
<dbReference type="SUPFAM" id="SSF47473">
    <property type="entry name" value="EF-hand"/>
    <property type="match status" value="1"/>
</dbReference>
<feature type="region of interest" description="Disordered" evidence="23">
    <location>
        <begin position="448"/>
        <end position="483"/>
    </location>
</feature>
<dbReference type="PROSITE" id="PS50004">
    <property type="entry name" value="C2"/>
    <property type="match status" value="1"/>
</dbReference>
<keyword evidence="13" id="KW-0472">Membrane</keyword>
<dbReference type="Gene3D" id="1.10.238.10">
    <property type="entry name" value="EF-hand"/>
    <property type="match status" value="2"/>
</dbReference>
<dbReference type="PANTHER" id="PTHR10336">
    <property type="entry name" value="PHOSPHOINOSITIDE-SPECIFIC PHOSPHOLIPASE C FAMILY PROTEIN"/>
    <property type="match status" value="1"/>
</dbReference>
<feature type="binding site" evidence="20">
    <location>
        <position position="384"/>
    </location>
    <ligand>
        <name>Ca(2+)</name>
        <dbReference type="ChEBI" id="CHEBI:29108"/>
        <label>3</label>
        <note>catalytic</note>
    </ligand>
</feature>
<evidence type="ECO:0000259" key="26">
    <source>
        <dbReference type="PROSITE" id="PS50008"/>
    </source>
</evidence>
<evidence type="ECO:0000256" key="17">
    <source>
        <dbReference type="ARBA" id="ARBA00023726"/>
    </source>
</evidence>
<protein>
    <recommendedName>
        <fullName evidence="22">Phosphoinositide phospholipase C</fullName>
        <ecNumber evidence="22">3.1.4.11</ecNumber>
    </recommendedName>
</protein>
<evidence type="ECO:0000256" key="15">
    <source>
        <dbReference type="ARBA" id="ARBA00023242"/>
    </source>
</evidence>
<evidence type="ECO:0000256" key="22">
    <source>
        <dbReference type="RuleBase" id="RU361133"/>
    </source>
</evidence>
<feature type="binding site" evidence="19">
    <location>
        <position position="435"/>
    </location>
    <ligand>
        <name>substrate</name>
    </ligand>
</feature>
<evidence type="ECO:0000256" key="3">
    <source>
        <dbReference type="ARBA" id="ARBA00004240"/>
    </source>
</evidence>
<evidence type="ECO:0000256" key="14">
    <source>
        <dbReference type="ARBA" id="ARBA00023224"/>
    </source>
</evidence>
<dbReference type="GO" id="GO:0005634">
    <property type="term" value="C:nucleus"/>
    <property type="evidence" value="ECO:0007669"/>
    <property type="project" value="UniProtKB-SubCell"/>
</dbReference>
<evidence type="ECO:0000259" key="25">
    <source>
        <dbReference type="PROSITE" id="PS50004"/>
    </source>
</evidence>
<dbReference type="Pfam" id="PF00168">
    <property type="entry name" value="C2"/>
    <property type="match status" value="1"/>
</dbReference>
<evidence type="ECO:0000256" key="19">
    <source>
        <dbReference type="PIRSR" id="PIRSR628391-2"/>
    </source>
</evidence>
<dbReference type="FunFam" id="1.10.238.10:FF:000005">
    <property type="entry name" value="Phosphoinositide phospholipase C"/>
    <property type="match status" value="1"/>
</dbReference>
<evidence type="ECO:0000313" key="29">
    <source>
        <dbReference type="Proteomes" id="UP001148018"/>
    </source>
</evidence>
<evidence type="ECO:0000256" key="21">
    <source>
        <dbReference type="PIRSR" id="PIRSR628391-4"/>
    </source>
</evidence>
<keyword evidence="15" id="KW-0539">Nucleus</keyword>
<dbReference type="Gene3D" id="2.30.29.30">
    <property type="entry name" value="Pleckstrin-homology domain (PH domain)/Phosphotyrosine-binding domain (PTB)"/>
    <property type="match status" value="1"/>
</dbReference>
<feature type="binding site" evidence="20">
    <location>
        <position position="702"/>
    </location>
    <ligand>
        <name>Ca(2+)</name>
        <dbReference type="ChEBI" id="CHEBI:29108"/>
        <label>5</label>
    </ligand>
</feature>
<dbReference type="CDD" id="cd08593">
    <property type="entry name" value="PI-PLCc_delta"/>
    <property type="match status" value="1"/>
</dbReference>
<accession>A0A9Q0DNY0</accession>